<feature type="region of interest" description="Disordered" evidence="1">
    <location>
        <begin position="23"/>
        <end position="113"/>
    </location>
</feature>
<gene>
    <name evidence="2" type="ORF">DXH78_06875</name>
</gene>
<comment type="caution">
    <text evidence="2">The sequence shown here is derived from an EMBL/GenBank/DDBJ whole genome shotgun (WGS) entry which is preliminary data.</text>
</comment>
<name>A0A371B9Z2_9BRAD</name>
<evidence type="ECO:0000313" key="2">
    <source>
        <dbReference type="EMBL" id="RDV04327.1"/>
    </source>
</evidence>
<feature type="compositionally biased region" description="Basic residues" evidence="1">
    <location>
        <begin position="38"/>
        <end position="67"/>
    </location>
</feature>
<proteinExistence type="predicted"/>
<keyword evidence="3" id="KW-1185">Reference proteome</keyword>
<reference evidence="3" key="1">
    <citation type="submission" date="2018-08" db="EMBL/GenBank/DDBJ databases">
        <authorList>
            <person name="Kim S.-J."/>
            <person name="Jung G.-Y."/>
        </authorList>
    </citation>
    <scope>NUCLEOTIDE SEQUENCE [LARGE SCALE GENOMIC DNA]</scope>
    <source>
        <strain evidence="3">GY_H</strain>
    </source>
</reference>
<accession>A0A371B9Z2</accession>
<evidence type="ECO:0000256" key="1">
    <source>
        <dbReference type="SAM" id="MobiDB-lite"/>
    </source>
</evidence>
<dbReference type="AlphaFoldDB" id="A0A371B9Z2"/>
<protein>
    <submittedName>
        <fullName evidence="2">Uncharacterized protein</fullName>
    </submittedName>
</protein>
<dbReference type="EMBL" id="QRGO01000001">
    <property type="protein sequence ID" value="RDV04327.1"/>
    <property type="molecule type" value="Genomic_DNA"/>
</dbReference>
<evidence type="ECO:0000313" key="3">
    <source>
        <dbReference type="Proteomes" id="UP000263993"/>
    </source>
</evidence>
<sequence>MSKKDDTIKALKKKLKKLKAEIAALTGGKPAKADKKSAKPAKTKSAKTKSAKAKPAKAKVAKTKSAKTKPASSKVKNAEPAKTLTPPSAKPEPMKIVAKEPAPLTPPARVAAG</sequence>
<dbReference type="RefSeq" id="WP_115516354.1">
    <property type="nucleotide sequence ID" value="NZ_QRGO01000001.1"/>
</dbReference>
<organism evidence="2 3">
    <name type="scientific">Undibacter mobilis</name>
    <dbReference type="NCBI Taxonomy" id="2292256"/>
    <lineage>
        <taxon>Bacteria</taxon>
        <taxon>Pseudomonadati</taxon>
        <taxon>Pseudomonadota</taxon>
        <taxon>Alphaproteobacteria</taxon>
        <taxon>Hyphomicrobiales</taxon>
        <taxon>Nitrobacteraceae</taxon>
        <taxon>Undibacter</taxon>
    </lineage>
</organism>
<dbReference type="Proteomes" id="UP000263993">
    <property type="component" value="Unassembled WGS sequence"/>
</dbReference>